<evidence type="ECO:0000313" key="1">
    <source>
        <dbReference type="EMBL" id="NLR23529.1"/>
    </source>
</evidence>
<reference evidence="1" key="1">
    <citation type="submission" date="2019-10" db="EMBL/GenBank/DDBJ databases">
        <authorList>
            <person name="Paulsen S."/>
        </authorList>
    </citation>
    <scope>NUCLEOTIDE SEQUENCE</scope>
    <source>
        <strain evidence="1">LMG 19692</strain>
    </source>
</reference>
<keyword evidence="4" id="KW-1185">Reference proteome</keyword>
<proteinExistence type="predicted"/>
<dbReference type="RefSeq" id="WP_193522428.1">
    <property type="nucleotide sequence ID" value="NZ_CBCSDF010000020.1"/>
</dbReference>
<sequence length="130" mass="15134">MNIDDKYITEIGQLLLRCEDMLENEWESVSIVYDINEGHTSNSGFLYMRDGILPTCASIDGEPLLFRDKILGLREKIQDETGYGFIQLLIQMEKATGRIKIDFEFDDPNRWAIKPAKIKEMREILRPDFS</sequence>
<dbReference type="AlphaFoldDB" id="A0A8I2H9M7"/>
<gene>
    <name evidence="1" type="ORF">F9Y85_19860</name>
    <name evidence="2" type="ORF">R5H13_03445</name>
</gene>
<dbReference type="Proteomes" id="UP000646877">
    <property type="component" value="Unassembled WGS sequence"/>
</dbReference>
<accession>A0A8I2H9M7</accession>
<dbReference type="Proteomes" id="UP001304419">
    <property type="component" value="Chromosome 1"/>
</dbReference>
<evidence type="ECO:0000313" key="3">
    <source>
        <dbReference type="Proteomes" id="UP000646877"/>
    </source>
</evidence>
<evidence type="ECO:0000313" key="4">
    <source>
        <dbReference type="Proteomes" id="UP001304419"/>
    </source>
</evidence>
<evidence type="ECO:0000313" key="2">
    <source>
        <dbReference type="EMBL" id="WOX29338.1"/>
    </source>
</evidence>
<name>A0A8I2H9M7_9GAMM</name>
<protein>
    <submittedName>
        <fullName evidence="1">Uncharacterized protein</fullName>
    </submittedName>
</protein>
<reference evidence="2 4" key="2">
    <citation type="submission" date="2023-10" db="EMBL/GenBank/DDBJ databases">
        <title>To unveil natural product biosynthetic capacity in Pseudoalteromonas.</title>
        <authorList>
            <person name="Wang J."/>
        </authorList>
    </citation>
    <scope>NUCLEOTIDE SEQUENCE [LARGE SCALE GENOMIC DNA]</scope>
    <source>
        <strain evidence="2 4">DSM 15914</strain>
    </source>
</reference>
<dbReference type="EMBL" id="CP137578">
    <property type="protein sequence ID" value="WOX29338.1"/>
    <property type="molecule type" value="Genomic_DNA"/>
</dbReference>
<organism evidence="1 3">
    <name type="scientific">Pseudoalteromonas maricaloris</name>
    <dbReference type="NCBI Taxonomy" id="184924"/>
    <lineage>
        <taxon>Bacteria</taxon>
        <taxon>Pseudomonadati</taxon>
        <taxon>Pseudomonadota</taxon>
        <taxon>Gammaproteobacteria</taxon>
        <taxon>Alteromonadales</taxon>
        <taxon>Pseudoalteromonadaceae</taxon>
        <taxon>Pseudoalteromonas</taxon>
    </lineage>
</organism>
<dbReference type="EMBL" id="WEIA01000016">
    <property type="protein sequence ID" value="NLR23529.1"/>
    <property type="molecule type" value="Genomic_DNA"/>
</dbReference>